<dbReference type="EMBL" id="MVGC01000062">
    <property type="protein sequence ID" value="RJE24969.1"/>
    <property type="molecule type" value="Genomic_DNA"/>
</dbReference>
<dbReference type="Gene3D" id="1.10.630.10">
    <property type="entry name" value="Cytochrome P450"/>
    <property type="match status" value="1"/>
</dbReference>
<dbReference type="GO" id="GO:0004497">
    <property type="term" value="F:monooxygenase activity"/>
    <property type="evidence" value="ECO:0007669"/>
    <property type="project" value="UniProtKB-KW"/>
</dbReference>
<accession>A0A3A2ZP27</accession>
<name>A0A3A2ZP27_9EURO</name>
<dbReference type="InterPro" id="IPR050121">
    <property type="entry name" value="Cytochrome_P450_monoxygenase"/>
</dbReference>
<evidence type="ECO:0000256" key="4">
    <source>
        <dbReference type="ARBA" id="ARBA00022723"/>
    </source>
</evidence>
<comment type="caution">
    <text evidence="8">The sequence shown here is derived from an EMBL/GenBank/DDBJ whole genome shotgun (WGS) entry which is preliminary data.</text>
</comment>
<evidence type="ECO:0000256" key="7">
    <source>
        <dbReference type="ARBA" id="ARBA00023033"/>
    </source>
</evidence>
<dbReference type="InterPro" id="IPR001128">
    <property type="entry name" value="Cyt_P450"/>
</dbReference>
<dbReference type="Proteomes" id="UP000266188">
    <property type="component" value="Unassembled WGS sequence"/>
</dbReference>
<keyword evidence="9" id="KW-1185">Reference proteome</keyword>
<evidence type="ECO:0000313" key="8">
    <source>
        <dbReference type="EMBL" id="RJE24969.1"/>
    </source>
</evidence>
<dbReference type="STRING" id="2070753.A0A3A2ZP27"/>
<dbReference type="AlphaFoldDB" id="A0A3A2ZP27"/>
<keyword evidence="4" id="KW-0479">Metal-binding</keyword>
<keyword evidence="3" id="KW-0349">Heme</keyword>
<dbReference type="PANTHER" id="PTHR24305:SF157">
    <property type="entry name" value="N-ACETYLTRYPTOPHAN 6-HYDROXYLASE IVOC-RELATED"/>
    <property type="match status" value="1"/>
</dbReference>
<dbReference type="PANTHER" id="PTHR24305">
    <property type="entry name" value="CYTOCHROME P450"/>
    <property type="match status" value="1"/>
</dbReference>
<comment type="similarity">
    <text evidence="2">Belongs to the cytochrome P450 family.</text>
</comment>
<evidence type="ECO:0000313" key="9">
    <source>
        <dbReference type="Proteomes" id="UP000266188"/>
    </source>
</evidence>
<evidence type="ECO:0000256" key="5">
    <source>
        <dbReference type="ARBA" id="ARBA00023002"/>
    </source>
</evidence>
<dbReference type="Pfam" id="PF00067">
    <property type="entry name" value="p450"/>
    <property type="match status" value="1"/>
</dbReference>
<keyword evidence="5" id="KW-0560">Oxidoreductase</keyword>
<evidence type="ECO:0000256" key="6">
    <source>
        <dbReference type="ARBA" id="ARBA00023004"/>
    </source>
</evidence>
<evidence type="ECO:0000256" key="2">
    <source>
        <dbReference type="ARBA" id="ARBA00010617"/>
    </source>
</evidence>
<keyword evidence="7" id="KW-0503">Monooxygenase</keyword>
<dbReference type="OrthoDB" id="3945418at2759"/>
<dbReference type="SUPFAM" id="SSF48264">
    <property type="entry name" value="Cytochrome P450"/>
    <property type="match status" value="1"/>
</dbReference>
<dbReference type="InterPro" id="IPR036396">
    <property type="entry name" value="Cyt_P450_sf"/>
</dbReference>
<proteinExistence type="inferred from homology"/>
<gene>
    <name evidence="8" type="ORF">PHISCL_02680</name>
</gene>
<protein>
    <submittedName>
        <fullName evidence="8">Cytochrome P450</fullName>
    </submittedName>
</protein>
<dbReference type="GO" id="GO:0020037">
    <property type="term" value="F:heme binding"/>
    <property type="evidence" value="ECO:0007669"/>
    <property type="project" value="InterPro"/>
</dbReference>
<sequence length="255" mass="28787">MIEERVNVLMKRLEGFHQNQTVVRLDDAFSALTADIIASYCFGKSWRFVEAANFRSDFRAAVSDVANFVHIGQLCPWLIGLLRMLPLQQLRKLQPGKAAVFEIFSEVSDQADRSLKSNDQQRFIPDVQGQQIQETIFAKLTSPDVQSEERTLRRLQEEGLVVLGAGTETTAGTLTVAAFYLAWNKEIARKLRAELEQLLPSPTSTTSVLQLEKLPYLVRPSSPSLNILTHLVTLKNTPDARQRLYTKASVYHTVR</sequence>
<dbReference type="GO" id="GO:0016705">
    <property type="term" value="F:oxidoreductase activity, acting on paired donors, with incorporation or reduction of molecular oxygen"/>
    <property type="evidence" value="ECO:0007669"/>
    <property type="project" value="InterPro"/>
</dbReference>
<keyword evidence="6" id="KW-0408">Iron</keyword>
<comment type="cofactor">
    <cofactor evidence="1">
        <name>heme</name>
        <dbReference type="ChEBI" id="CHEBI:30413"/>
    </cofactor>
</comment>
<evidence type="ECO:0000256" key="3">
    <source>
        <dbReference type="ARBA" id="ARBA00022617"/>
    </source>
</evidence>
<reference evidence="9" key="1">
    <citation type="submission" date="2017-02" db="EMBL/GenBank/DDBJ databases">
        <authorList>
            <person name="Tafer H."/>
            <person name="Lopandic K."/>
        </authorList>
    </citation>
    <scope>NUCLEOTIDE SEQUENCE [LARGE SCALE GENOMIC DNA]</scope>
    <source>
        <strain evidence="9">CBS 366.77</strain>
    </source>
</reference>
<evidence type="ECO:0000256" key="1">
    <source>
        <dbReference type="ARBA" id="ARBA00001971"/>
    </source>
</evidence>
<organism evidence="8 9">
    <name type="scientific">Aspergillus sclerotialis</name>
    <dbReference type="NCBI Taxonomy" id="2070753"/>
    <lineage>
        <taxon>Eukaryota</taxon>
        <taxon>Fungi</taxon>
        <taxon>Dikarya</taxon>
        <taxon>Ascomycota</taxon>
        <taxon>Pezizomycotina</taxon>
        <taxon>Eurotiomycetes</taxon>
        <taxon>Eurotiomycetidae</taxon>
        <taxon>Eurotiales</taxon>
        <taxon>Aspergillaceae</taxon>
        <taxon>Aspergillus</taxon>
        <taxon>Aspergillus subgen. Polypaecilum</taxon>
    </lineage>
</organism>
<dbReference type="GO" id="GO:0005506">
    <property type="term" value="F:iron ion binding"/>
    <property type="evidence" value="ECO:0007669"/>
    <property type="project" value="InterPro"/>
</dbReference>